<keyword evidence="3" id="KW-0862">Zinc</keyword>
<dbReference type="EMBL" id="MSFL01000014">
    <property type="protein sequence ID" value="PWY80660.1"/>
    <property type="molecule type" value="Genomic_DNA"/>
</dbReference>
<dbReference type="OrthoDB" id="5416384at2759"/>
<evidence type="ECO:0000256" key="4">
    <source>
        <dbReference type="ARBA" id="ARBA00023015"/>
    </source>
</evidence>
<keyword evidence="6" id="KW-0804">Transcription</keyword>
<comment type="caution">
    <text evidence="11">The sequence shown here is derived from an EMBL/GenBank/DDBJ whole genome shotgun (WGS) entry which is preliminary data.</text>
</comment>
<evidence type="ECO:0000256" key="9">
    <source>
        <dbReference type="SAM" id="MobiDB-lite"/>
    </source>
</evidence>
<dbReference type="GO" id="GO:0045944">
    <property type="term" value="P:positive regulation of transcription by RNA polymerase II"/>
    <property type="evidence" value="ECO:0007669"/>
    <property type="project" value="TreeGrafter"/>
</dbReference>
<organism evidence="11 12">
    <name type="scientific">Aspergillus heteromorphus CBS 117.55</name>
    <dbReference type="NCBI Taxonomy" id="1448321"/>
    <lineage>
        <taxon>Eukaryota</taxon>
        <taxon>Fungi</taxon>
        <taxon>Dikarya</taxon>
        <taxon>Ascomycota</taxon>
        <taxon>Pezizomycotina</taxon>
        <taxon>Eurotiomycetes</taxon>
        <taxon>Eurotiomycetidae</taxon>
        <taxon>Eurotiales</taxon>
        <taxon>Aspergillaceae</taxon>
        <taxon>Aspergillus</taxon>
        <taxon>Aspergillus subgen. Circumdati</taxon>
    </lineage>
</organism>
<dbReference type="FunFam" id="4.10.240.10:FF:000023">
    <property type="entry name" value="Fungal specific transcription factor"/>
    <property type="match status" value="1"/>
</dbReference>
<keyword evidence="5" id="KW-0238">DNA-binding</keyword>
<dbReference type="RefSeq" id="XP_025398963.1">
    <property type="nucleotide sequence ID" value="XM_025545391.1"/>
</dbReference>
<protein>
    <recommendedName>
        <fullName evidence="10">Xylanolytic transcriptional activator regulatory domain-containing protein</fullName>
    </recommendedName>
</protein>
<dbReference type="InterPro" id="IPR007219">
    <property type="entry name" value="XnlR_reg_dom"/>
</dbReference>
<dbReference type="VEuPathDB" id="FungiDB:BO70DRAFT_380093"/>
<feature type="compositionally biased region" description="Polar residues" evidence="9">
    <location>
        <begin position="638"/>
        <end position="691"/>
    </location>
</feature>
<keyword evidence="7" id="KW-0539">Nucleus</keyword>
<evidence type="ECO:0000259" key="10">
    <source>
        <dbReference type="SMART" id="SM00906"/>
    </source>
</evidence>
<dbReference type="AlphaFoldDB" id="A0A317W968"/>
<evidence type="ECO:0000256" key="3">
    <source>
        <dbReference type="ARBA" id="ARBA00022833"/>
    </source>
</evidence>
<dbReference type="GO" id="GO:0006351">
    <property type="term" value="P:DNA-templated transcription"/>
    <property type="evidence" value="ECO:0007669"/>
    <property type="project" value="InterPro"/>
</dbReference>
<dbReference type="GO" id="GO:0043565">
    <property type="term" value="F:sequence-specific DNA binding"/>
    <property type="evidence" value="ECO:0007669"/>
    <property type="project" value="TreeGrafter"/>
</dbReference>
<feature type="coiled-coil region" evidence="8">
    <location>
        <begin position="121"/>
        <end position="148"/>
    </location>
</feature>
<keyword evidence="2" id="KW-0479">Metal-binding</keyword>
<dbReference type="SMART" id="SM00906">
    <property type="entry name" value="Fungal_trans"/>
    <property type="match status" value="1"/>
</dbReference>
<dbReference type="GO" id="GO:0000981">
    <property type="term" value="F:DNA-binding transcription factor activity, RNA polymerase II-specific"/>
    <property type="evidence" value="ECO:0007669"/>
    <property type="project" value="InterPro"/>
</dbReference>
<dbReference type="PANTHER" id="PTHR47782:SF8">
    <property type="entry name" value="ZN(II)2CYS6 TRANSCRIPTION FACTOR (EUROFUNG)"/>
    <property type="match status" value="1"/>
</dbReference>
<dbReference type="STRING" id="1448321.A0A317W968"/>
<evidence type="ECO:0000313" key="12">
    <source>
        <dbReference type="Proteomes" id="UP000247233"/>
    </source>
</evidence>
<keyword evidence="12" id="KW-1185">Reference proteome</keyword>
<accession>A0A317W968</accession>
<evidence type="ECO:0000313" key="11">
    <source>
        <dbReference type="EMBL" id="PWY80660.1"/>
    </source>
</evidence>
<feature type="compositionally biased region" description="Low complexity" evidence="9">
    <location>
        <begin position="730"/>
        <end position="743"/>
    </location>
</feature>
<evidence type="ECO:0000256" key="8">
    <source>
        <dbReference type="SAM" id="Coils"/>
    </source>
</evidence>
<dbReference type="GeneID" id="37067628"/>
<feature type="compositionally biased region" description="Polar residues" evidence="9">
    <location>
        <begin position="1"/>
        <end position="15"/>
    </location>
</feature>
<proteinExistence type="predicted"/>
<feature type="region of interest" description="Disordered" evidence="9">
    <location>
        <begin position="637"/>
        <end position="759"/>
    </location>
</feature>
<evidence type="ECO:0000256" key="5">
    <source>
        <dbReference type="ARBA" id="ARBA00023125"/>
    </source>
</evidence>
<gene>
    <name evidence="11" type="ORF">BO70DRAFT_380093</name>
</gene>
<evidence type="ECO:0000256" key="2">
    <source>
        <dbReference type="ARBA" id="ARBA00022723"/>
    </source>
</evidence>
<evidence type="ECO:0000256" key="7">
    <source>
        <dbReference type="ARBA" id="ARBA00023242"/>
    </source>
</evidence>
<dbReference type="InterPro" id="IPR001138">
    <property type="entry name" value="Zn2Cys6_DnaBD"/>
</dbReference>
<dbReference type="Gene3D" id="4.10.240.10">
    <property type="entry name" value="Zn(2)-C6 fungal-type DNA-binding domain"/>
    <property type="match status" value="1"/>
</dbReference>
<dbReference type="InterPro" id="IPR052202">
    <property type="entry name" value="Yeast_MetPath_Reg"/>
</dbReference>
<sequence length="861" mass="95949">MAAPTNSSSRPQFSNPWKKPPSKLIEQPDHIPDSRIAHTLTACTRCRQVRVPSWLFLSSSFSPPFFPHPSPRQDKSRILIPIQRKSRCDPGIPRCSPCERSNTKCIYYDSARKCTISRTYIVSLREKARMLERELAELDKEVQHAADAELMVRGAGRIRFKENDESRYLGPSSGIAITRLVMEMAKQNTDSKSIKDVVPEMTAQEIKDAFAEESSKPTSKVYPMISSRPQPNLPLKHMVYRLIDVFVVKAQAMLPTLHEPTFRQEVEDVFNGSEDPCQNFQLRMVIAISMQKMSPAYAGLADSYYLAALPFLEASLKRMDLRSLQCLALIAQYSMLTPTRTAAYWVVGIAVKLCQDLGLTDEATITQSHNGEPLDPLEIDMRRRLFWIVISMEYGLSHSLGRPNCYSVCHDQINVKFFEPVEDKYITRDGISPEARIMLPKCIAIHFLKMRLLQAEIRRTLYLNKRDVPVDDQDPWFSQMLQKIDNWVASCPKNDGGSGLSEKWFYGRKNTMIVFIFRPSPQVPEPSVGAARHCYDASVFNVAMQREQIATGSVDLTWIFTQSLFMALNTILWSLSYPDIRKEHPIDEVKGHLSVALEGIVLAAQRWPGVESALVLYRSLVAACLRAYATEESFVVHSPSNHATPSSSQDVTTPATVDSPASTTASFPSQHARATTSSVPDSSISTGTFSRGPSADPLPYPHGSSSSSVGVESLKAAQHPSWDSQLTPGSASSTTQPSFSSPSYEARGHSYSDSPFDPTTPYNQFPSVVPGLPGWDPNFSLASTTASHLAYVGAAVDPMGWVDSIGDQYSQYSNGAYPIPPWRGRTLSHQEQMELMETLEDNIPDVSAQLLVQESATFYQS</sequence>
<dbReference type="PANTHER" id="PTHR47782">
    <property type="entry name" value="ZN(II)2CYS6 TRANSCRIPTION FACTOR (EUROFUNG)-RELATED"/>
    <property type="match status" value="1"/>
</dbReference>
<reference evidence="11 12" key="1">
    <citation type="submission" date="2016-12" db="EMBL/GenBank/DDBJ databases">
        <title>The genomes of Aspergillus section Nigri reveals drivers in fungal speciation.</title>
        <authorList>
            <consortium name="DOE Joint Genome Institute"/>
            <person name="Vesth T.C."/>
            <person name="Nybo J."/>
            <person name="Theobald S."/>
            <person name="Brandl J."/>
            <person name="Frisvad J.C."/>
            <person name="Nielsen K.F."/>
            <person name="Lyhne E.K."/>
            <person name="Kogle M.E."/>
            <person name="Kuo A."/>
            <person name="Riley R."/>
            <person name="Clum A."/>
            <person name="Nolan M."/>
            <person name="Lipzen A."/>
            <person name="Salamov A."/>
            <person name="Henrissat B."/>
            <person name="Wiebenga A."/>
            <person name="De Vries R.P."/>
            <person name="Grigoriev I.V."/>
            <person name="Mortensen U.H."/>
            <person name="Andersen M.R."/>
            <person name="Baker S.E."/>
        </authorList>
    </citation>
    <scope>NUCLEOTIDE SEQUENCE [LARGE SCALE GENOMIC DNA]</scope>
    <source>
        <strain evidence="11 12">CBS 117.55</strain>
    </source>
</reference>
<dbReference type="Pfam" id="PF04082">
    <property type="entry name" value="Fungal_trans"/>
    <property type="match status" value="1"/>
</dbReference>
<comment type="subcellular location">
    <subcellularLocation>
        <location evidence="1">Nucleus</location>
    </subcellularLocation>
</comment>
<feature type="domain" description="Xylanolytic transcriptional activator regulatory" evidence="10">
    <location>
        <begin position="343"/>
        <end position="424"/>
    </location>
</feature>
<evidence type="ECO:0000256" key="6">
    <source>
        <dbReference type="ARBA" id="ARBA00023163"/>
    </source>
</evidence>
<evidence type="ECO:0000256" key="1">
    <source>
        <dbReference type="ARBA" id="ARBA00004123"/>
    </source>
</evidence>
<keyword evidence="4" id="KW-0805">Transcription regulation</keyword>
<dbReference type="GO" id="GO:0005634">
    <property type="term" value="C:nucleus"/>
    <property type="evidence" value="ECO:0007669"/>
    <property type="project" value="UniProtKB-SubCell"/>
</dbReference>
<dbReference type="CDD" id="cd00067">
    <property type="entry name" value="GAL4"/>
    <property type="match status" value="1"/>
</dbReference>
<dbReference type="CDD" id="cd12148">
    <property type="entry name" value="fungal_TF_MHR"/>
    <property type="match status" value="1"/>
</dbReference>
<feature type="compositionally biased region" description="Low complexity" evidence="9">
    <location>
        <begin position="703"/>
        <end position="713"/>
    </location>
</feature>
<name>A0A317W968_9EURO</name>
<feature type="region of interest" description="Disordered" evidence="9">
    <location>
        <begin position="1"/>
        <end position="29"/>
    </location>
</feature>
<dbReference type="Proteomes" id="UP000247233">
    <property type="component" value="Unassembled WGS sequence"/>
</dbReference>
<dbReference type="InterPro" id="IPR036864">
    <property type="entry name" value="Zn2-C6_fun-type_DNA-bd_sf"/>
</dbReference>
<keyword evidence="8" id="KW-0175">Coiled coil</keyword>
<dbReference type="GO" id="GO:0008270">
    <property type="term" value="F:zinc ion binding"/>
    <property type="evidence" value="ECO:0007669"/>
    <property type="project" value="InterPro"/>
</dbReference>